<evidence type="ECO:0000313" key="2">
    <source>
        <dbReference type="Proteomes" id="UP000799776"/>
    </source>
</evidence>
<dbReference type="EMBL" id="ML978712">
    <property type="protein sequence ID" value="KAF2090596.1"/>
    <property type="molecule type" value="Genomic_DNA"/>
</dbReference>
<accession>A0A9P4LXH4</accession>
<dbReference type="Proteomes" id="UP000799776">
    <property type="component" value="Unassembled WGS sequence"/>
</dbReference>
<comment type="caution">
    <text evidence="1">The sequence shown here is derived from an EMBL/GenBank/DDBJ whole genome shotgun (WGS) entry which is preliminary data.</text>
</comment>
<proteinExistence type="predicted"/>
<sequence length="139" mass="15661">MALAGAFKIEPGSNMYFIPANLYVPIAVTRHANSFAHESREHIAIASPVPPSEMPSSFLAPKSWWFSGKHPKLKWPQFHFMPSIFGSESVSVTGEWDDGVPSAWPRPRTTGPHNWSGVQRVEHWIDDVYTALELEDRSM</sequence>
<evidence type="ECO:0000313" key="1">
    <source>
        <dbReference type="EMBL" id="KAF2090596.1"/>
    </source>
</evidence>
<keyword evidence="2" id="KW-1185">Reference proteome</keyword>
<name>A0A9P4LXH4_9PEZI</name>
<protein>
    <submittedName>
        <fullName evidence="1">Uncharacterized protein</fullName>
    </submittedName>
</protein>
<reference evidence="1" key="1">
    <citation type="journal article" date="2020" name="Stud. Mycol.">
        <title>101 Dothideomycetes genomes: a test case for predicting lifestyles and emergence of pathogens.</title>
        <authorList>
            <person name="Haridas S."/>
            <person name="Albert R."/>
            <person name="Binder M."/>
            <person name="Bloem J."/>
            <person name="Labutti K."/>
            <person name="Salamov A."/>
            <person name="Andreopoulos B."/>
            <person name="Baker S."/>
            <person name="Barry K."/>
            <person name="Bills G."/>
            <person name="Bluhm B."/>
            <person name="Cannon C."/>
            <person name="Castanera R."/>
            <person name="Culley D."/>
            <person name="Daum C."/>
            <person name="Ezra D."/>
            <person name="Gonzalez J."/>
            <person name="Henrissat B."/>
            <person name="Kuo A."/>
            <person name="Liang C."/>
            <person name="Lipzen A."/>
            <person name="Lutzoni F."/>
            <person name="Magnuson J."/>
            <person name="Mondo S."/>
            <person name="Nolan M."/>
            <person name="Ohm R."/>
            <person name="Pangilinan J."/>
            <person name="Park H.-J."/>
            <person name="Ramirez L."/>
            <person name="Alfaro M."/>
            <person name="Sun H."/>
            <person name="Tritt A."/>
            <person name="Yoshinaga Y."/>
            <person name="Zwiers L.-H."/>
            <person name="Turgeon B."/>
            <person name="Goodwin S."/>
            <person name="Spatafora J."/>
            <person name="Crous P."/>
            <person name="Grigoriev I."/>
        </authorList>
    </citation>
    <scope>NUCLEOTIDE SEQUENCE</scope>
    <source>
        <strain evidence="1">CBS 121410</strain>
    </source>
</reference>
<organism evidence="1 2">
    <name type="scientific">Saccharata proteae CBS 121410</name>
    <dbReference type="NCBI Taxonomy" id="1314787"/>
    <lineage>
        <taxon>Eukaryota</taxon>
        <taxon>Fungi</taxon>
        <taxon>Dikarya</taxon>
        <taxon>Ascomycota</taxon>
        <taxon>Pezizomycotina</taxon>
        <taxon>Dothideomycetes</taxon>
        <taxon>Dothideomycetes incertae sedis</taxon>
        <taxon>Botryosphaeriales</taxon>
        <taxon>Saccharataceae</taxon>
        <taxon>Saccharata</taxon>
    </lineage>
</organism>
<gene>
    <name evidence="1" type="ORF">K490DRAFT_53582</name>
</gene>
<dbReference type="AlphaFoldDB" id="A0A9P4LXH4"/>